<evidence type="ECO:0000256" key="4">
    <source>
        <dbReference type="SAM" id="SignalP"/>
    </source>
</evidence>
<dbReference type="Gene3D" id="2.60.40.1120">
    <property type="entry name" value="Carboxypeptidase-like, regulatory domain"/>
    <property type="match status" value="4"/>
</dbReference>
<evidence type="ECO:0000259" key="5">
    <source>
        <dbReference type="PROSITE" id="PS51272"/>
    </source>
</evidence>
<evidence type="ECO:0000313" key="7">
    <source>
        <dbReference type="Proteomes" id="UP001597561"/>
    </source>
</evidence>
<dbReference type="Proteomes" id="UP001597561">
    <property type="component" value="Unassembled WGS sequence"/>
</dbReference>
<reference evidence="7" key="1">
    <citation type="journal article" date="2019" name="Int. J. Syst. Evol. Microbiol.">
        <title>The Global Catalogue of Microorganisms (GCM) 10K type strain sequencing project: providing services to taxonomists for standard genome sequencing and annotation.</title>
        <authorList>
            <consortium name="The Broad Institute Genomics Platform"/>
            <consortium name="The Broad Institute Genome Sequencing Center for Infectious Disease"/>
            <person name="Wu L."/>
            <person name="Ma J."/>
        </authorList>
    </citation>
    <scope>NUCLEOTIDE SEQUENCE [LARGE SCALE GENOMIC DNA]</scope>
    <source>
        <strain evidence="7">KCTC 13528</strain>
    </source>
</reference>
<gene>
    <name evidence="6" type="ORF">ACFS5P_00815</name>
</gene>
<keyword evidence="7" id="KW-1185">Reference proteome</keyword>
<dbReference type="PANTHER" id="PTHR23303">
    <property type="entry name" value="CARBOXYPEPTIDASE REGULATORY REGION-CONTAINING"/>
    <property type="match status" value="1"/>
</dbReference>
<dbReference type="InterPro" id="IPR033764">
    <property type="entry name" value="Sdr_B"/>
</dbReference>
<evidence type="ECO:0000256" key="1">
    <source>
        <dbReference type="ARBA" id="ARBA00004613"/>
    </source>
</evidence>
<comment type="caution">
    <text evidence="6">The sequence shown here is derived from an EMBL/GenBank/DDBJ whole genome shotgun (WGS) entry which is preliminary data.</text>
</comment>
<dbReference type="InterPro" id="IPR051417">
    <property type="entry name" value="SDr/BOS_complex"/>
</dbReference>
<dbReference type="Pfam" id="PF17210">
    <property type="entry name" value="SdrD_B"/>
    <property type="match status" value="1"/>
</dbReference>
<accession>A0ABW5ZC88</accession>
<dbReference type="Pfam" id="PF13620">
    <property type="entry name" value="CarboxypepD_reg"/>
    <property type="match status" value="1"/>
</dbReference>
<organism evidence="6 7">
    <name type="scientific">Jeotgalibacillus terrae</name>
    <dbReference type="NCBI Taxonomy" id="587735"/>
    <lineage>
        <taxon>Bacteria</taxon>
        <taxon>Bacillati</taxon>
        <taxon>Bacillota</taxon>
        <taxon>Bacilli</taxon>
        <taxon>Bacillales</taxon>
        <taxon>Caryophanaceae</taxon>
        <taxon>Jeotgalibacillus</taxon>
    </lineage>
</organism>
<dbReference type="EMBL" id="JBHUPG010000001">
    <property type="protein sequence ID" value="MFD2910408.1"/>
    <property type="molecule type" value="Genomic_DNA"/>
</dbReference>
<dbReference type="PANTHER" id="PTHR23303:SF14">
    <property type="entry name" value="BOS COMPLEX SUBUNIT NOMO1-RELATED"/>
    <property type="match status" value="1"/>
</dbReference>
<keyword evidence="3 4" id="KW-0732">Signal</keyword>
<evidence type="ECO:0000256" key="3">
    <source>
        <dbReference type="ARBA" id="ARBA00022729"/>
    </source>
</evidence>
<comment type="subcellular location">
    <subcellularLocation>
        <location evidence="1">Secreted</location>
    </subcellularLocation>
</comment>
<feature type="domain" description="SLH" evidence="5">
    <location>
        <begin position="35"/>
        <end position="98"/>
    </location>
</feature>
<dbReference type="InterPro" id="IPR008969">
    <property type="entry name" value="CarboxyPept-like_regulatory"/>
</dbReference>
<sequence>MSVNRKFLAGTVTTALVASAVAPAAAAEEAQYNAQEELFTDVPETNSHFENIYKAVDYGLLSGYPDGTFKPLNALTRSNVVKALGKFVIASEGYDNLADYLADNDLSSVEPFNDVTADSRDSELYNFSLIVKEAGIFQGSNNNLMPSNNITRQQMAQVIVNAFSLDEVETDNEAVVEDLDTAFSSYRDDIQILANLGVTTVSNFRPLDETSRGHLASFLTTAYEVSTDEDGEELASGISGFVSQDDNAPAEGAVVSIGDQEAVTDENGFFQLLNVPAGDAEVSITKEGYKTVKKDATILEDTVTAFDGDLGDKIVTTAISVTGNIVNGDTGADVDNAIVSIQKLDEEGEWTELLSQEDVDGSYEVKNDKDVLELGGEYRLVVEADGFKSYTQDITLDDQKTVNTLAGIQLDEIEKMDLTVNVTDAAGDEVTTANVKVYEEGNDTPVLERTDEFDFSDLQLESGSYELVIDDGTSAVSYTELTIEEGTDLTTDVQLEEGNEVTAKFGLEEVDVDFDSEGAIQVELLRGGTSVVTETLTGSDEDSITATFSRVAPADYSLRISGDYVQTKTFPSFTVDGDETVEERVMTAGVVIGTVLNDNEAVVNLLNEEGEIVETTTPSDEGVYKFSGIASGDYTVEVISETRKNASAEVTVSSNTSTPQNFDLGVLPTSASVSGVVRIEGSLAAVNSGTIAYYNEDGELAASTEITDGKYTVTELVAGTYEVVVRDGENAENPDQTEIDTLTDSITVVAGDELTSINYLAKQGGDAALEITAVDSEGEEIDLTDAVVELTDAYYANDEDDETTDLGVWNTTADASTISFDNLSAGTYDFDLTLGSFVDYEGTATIASGEAAELEITLEETASQREVDFKVLDESNVDKTSSVKAVIFNEDGTVKEVLADDATSVDLMDGDYTIAFYLDGYAVSTRDFTVDGEDVTIPVVQLVEISN</sequence>
<dbReference type="SUPFAM" id="SSF49464">
    <property type="entry name" value="Carboxypeptidase regulatory domain-like"/>
    <property type="match status" value="1"/>
</dbReference>
<evidence type="ECO:0000256" key="2">
    <source>
        <dbReference type="ARBA" id="ARBA00022525"/>
    </source>
</evidence>
<name>A0ABW5ZC88_9BACL</name>
<dbReference type="PROSITE" id="PS51272">
    <property type="entry name" value="SLH"/>
    <property type="match status" value="2"/>
</dbReference>
<feature type="chain" id="PRO_5047109533" evidence="4">
    <location>
        <begin position="27"/>
        <end position="947"/>
    </location>
</feature>
<proteinExistence type="predicted"/>
<dbReference type="SUPFAM" id="SSF117074">
    <property type="entry name" value="Hypothetical protein PA1324"/>
    <property type="match status" value="1"/>
</dbReference>
<feature type="signal peptide" evidence="4">
    <location>
        <begin position="1"/>
        <end position="26"/>
    </location>
</feature>
<dbReference type="RefSeq" id="WP_204728043.1">
    <property type="nucleotide sequence ID" value="NZ_JAFBDK010000002.1"/>
</dbReference>
<keyword evidence="2" id="KW-0964">Secreted</keyword>
<feature type="domain" description="SLH" evidence="5">
    <location>
        <begin position="111"/>
        <end position="173"/>
    </location>
</feature>
<protein>
    <submittedName>
        <fullName evidence="6">Carboxypeptidase regulatory-like domain-containing protein</fullName>
    </submittedName>
</protein>
<dbReference type="InterPro" id="IPR001119">
    <property type="entry name" value="SLH_dom"/>
</dbReference>
<evidence type="ECO:0000313" key="6">
    <source>
        <dbReference type="EMBL" id="MFD2910408.1"/>
    </source>
</evidence>
<dbReference type="Pfam" id="PF00395">
    <property type="entry name" value="SLH"/>
    <property type="match status" value="2"/>
</dbReference>